<dbReference type="Proteomes" id="UP000694853">
    <property type="component" value="Unplaced"/>
</dbReference>
<reference evidence="14" key="2">
    <citation type="submission" date="2025-08" db="UniProtKB">
        <authorList>
            <consortium name="RefSeq"/>
        </authorList>
    </citation>
    <scope>IDENTIFICATION</scope>
    <source>
        <tissue evidence="14">Young leaves</tissue>
    </source>
</reference>
<evidence type="ECO:0000256" key="12">
    <source>
        <dbReference type="SAM" id="Phobius"/>
    </source>
</evidence>
<evidence type="ECO:0000256" key="8">
    <source>
        <dbReference type="ARBA" id="ARBA00023033"/>
    </source>
</evidence>
<keyword evidence="8 11" id="KW-0503">Monooxygenase</keyword>
<dbReference type="Gene3D" id="1.10.630.10">
    <property type="entry name" value="Cytochrome P450"/>
    <property type="match status" value="1"/>
</dbReference>
<dbReference type="GO" id="GO:0020037">
    <property type="term" value="F:heme binding"/>
    <property type="evidence" value="ECO:0007669"/>
    <property type="project" value="InterPro"/>
</dbReference>
<keyword evidence="12" id="KW-1133">Transmembrane helix</keyword>
<dbReference type="PANTHER" id="PTHR47943:SF9">
    <property type="entry name" value="CYTOCHROME P450"/>
    <property type="match status" value="1"/>
</dbReference>
<evidence type="ECO:0000256" key="5">
    <source>
        <dbReference type="ARBA" id="ARBA00022723"/>
    </source>
</evidence>
<dbReference type="GO" id="GO:0016020">
    <property type="term" value="C:membrane"/>
    <property type="evidence" value="ECO:0007669"/>
    <property type="project" value="UniProtKB-SubCell"/>
</dbReference>
<comment type="cofactor">
    <cofactor evidence="1 10">
        <name>heme</name>
        <dbReference type="ChEBI" id="CHEBI:30413"/>
    </cofactor>
</comment>
<accession>A0A8B8K9K4</accession>
<dbReference type="CDD" id="cd11072">
    <property type="entry name" value="CYP71-like"/>
    <property type="match status" value="1"/>
</dbReference>
<evidence type="ECO:0000313" key="14">
    <source>
        <dbReference type="RefSeq" id="XP_027339859.1"/>
    </source>
</evidence>
<gene>
    <name evidence="14" type="primary">LOC113853606</name>
</gene>
<keyword evidence="4 10" id="KW-0349">Heme</keyword>
<dbReference type="FunFam" id="1.10.630.10:FF:000011">
    <property type="entry name" value="Cytochrome P450 83B1"/>
    <property type="match status" value="1"/>
</dbReference>
<evidence type="ECO:0000256" key="9">
    <source>
        <dbReference type="ARBA" id="ARBA00023136"/>
    </source>
</evidence>
<feature type="binding site" description="axial binding residue" evidence="10">
    <location>
        <position position="446"/>
    </location>
    <ligand>
        <name>heme</name>
        <dbReference type="ChEBI" id="CHEBI:30413"/>
    </ligand>
    <ligandPart>
        <name>Fe</name>
        <dbReference type="ChEBI" id="CHEBI:18248"/>
    </ligandPart>
</feature>
<dbReference type="SUPFAM" id="SSF48264">
    <property type="entry name" value="Cytochrome P450"/>
    <property type="match status" value="1"/>
</dbReference>
<dbReference type="InterPro" id="IPR017972">
    <property type="entry name" value="Cyt_P450_CS"/>
</dbReference>
<dbReference type="PRINTS" id="PR00385">
    <property type="entry name" value="P450"/>
</dbReference>
<keyword evidence="7 10" id="KW-0408">Iron</keyword>
<evidence type="ECO:0000256" key="6">
    <source>
        <dbReference type="ARBA" id="ARBA00023002"/>
    </source>
</evidence>
<evidence type="ECO:0000313" key="13">
    <source>
        <dbReference type="Proteomes" id="UP000694853"/>
    </source>
</evidence>
<comment type="subcellular location">
    <subcellularLocation>
        <location evidence="2">Membrane</location>
    </subcellularLocation>
</comment>
<dbReference type="InterPro" id="IPR036396">
    <property type="entry name" value="Cyt_P450_sf"/>
</dbReference>
<dbReference type="Pfam" id="PF00067">
    <property type="entry name" value="p450"/>
    <property type="match status" value="1"/>
</dbReference>
<name>A0A8B8K9K4_ABRPR</name>
<organism evidence="13 14">
    <name type="scientific">Abrus precatorius</name>
    <name type="common">Indian licorice</name>
    <name type="synonym">Glycine abrus</name>
    <dbReference type="NCBI Taxonomy" id="3816"/>
    <lineage>
        <taxon>Eukaryota</taxon>
        <taxon>Viridiplantae</taxon>
        <taxon>Streptophyta</taxon>
        <taxon>Embryophyta</taxon>
        <taxon>Tracheophyta</taxon>
        <taxon>Spermatophyta</taxon>
        <taxon>Magnoliopsida</taxon>
        <taxon>eudicotyledons</taxon>
        <taxon>Gunneridae</taxon>
        <taxon>Pentapetalae</taxon>
        <taxon>rosids</taxon>
        <taxon>fabids</taxon>
        <taxon>Fabales</taxon>
        <taxon>Fabaceae</taxon>
        <taxon>Papilionoideae</taxon>
        <taxon>50 kb inversion clade</taxon>
        <taxon>NPAAA clade</taxon>
        <taxon>indigoferoid/millettioid clade</taxon>
        <taxon>Abreae</taxon>
        <taxon>Abrus</taxon>
    </lineage>
</organism>
<evidence type="ECO:0000256" key="10">
    <source>
        <dbReference type="PIRSR" id="PIRSR602401-1"/>
    </source>
</evidence>
<dbReference type="GO" id="GO:0005506">
    <property type="term" value="F:iron ion binding"/>
    <property type="evidence" value="ECO:0007669"/>
    <property type="project" value="InterPro"/>
</dbReference>
<keyword evidence="9 12" id="KW-0472">Membrane</keyword>
<evidence type="ECO:0000256" key="7">
    <source>
        <dbReference type="ARBA" id="ARBA00023004"/>
    </source>
</evidence>
<evidence type="ECO:0000256" key="3">
    <source>
        <dbReference type="ARBA" id="ARBA00010617"/>
    </source>
</evidence>
<keyword evidence="13" id="KW-1185">Reference proteome</keyword>
<dbReference type="GO" id="GO:0016705">
    <property type="term" value="F:oxidoreductase activity, acting on paired donors, with incorporation or reduction of molecular oxygen"/>
    <property type="evidence" value="ECO:0007669"/>
    <property type="project" value="InterPro"/>
</dbReference>
<keyword evidence="6 11" id="KW-0560">Oxidoreductase</keyword>
<reference evidence="13" key="1">
    <citation type="journal article" date="2019" name="Toxins">
        <title>Detection of Abrin-Like and Prepropulchellin-Like Toxin Genes and Transcripts Using Whole Genome Sequencing and Full-Length Transcript Sequencing of Abrus precatorius.</title>
        <authorList>
            <person name="Hovde B.T."/>
            <person name="Daligault H.E."/>
            <person name="Hanschen E.R."/>
            <person name="Kunde Y.A."/>
            <person name="Johnson M.B."/>
            <person name="Starkenburg S.R."/>
            <person name="Johnson S.L."/>
        </authorList>
    </citation>
    <scope>NUCLEOTIDE SEQUENCE [LARGE SCALE GENOMIC DNA]</scope>
</reference>
<dbReference type="RefSeq" id="XP_027339859.1">
    <property type="nucleotide sequence ID" value="XM_027484058.1"/>
</dbReference>
<keyword evidence="12" id="KW-0812">Transmembrane</keyword>
<dbReference type="GO" id="GO:0004497">
    <property type="term" value="F:monooxygenase activity"/>
    <property type="evidence" value="ECO:0007669"/>
    <property type="project" value="UniProtKB-KW"/>
</dbReference>
<dbReference type="InterPro" id="IPR001128">
    <property type="entry name" value="Cyt_P450"/>
</dbReference>
<dbReference type="PROSITE" id="PS00086">
    <property type="entry name" value="CYTOCHROME_P450"/>
    <property type="match status" value="1"/>
</dbReference>
<dbReference type="InterPro" id="IPR002401">
    <property type="entry name" value="Cyt_P450_E_grp-I"/>
</dbReference>
<dbReference type="AlphaFoldDB" id="A0A8B8K9K4"/>
<dbReference type="KEGG" id="aprc:113853606"/>
<keyword evidence="5 10" id="KW-0479">Metal-binding</keyword>
<dbReference type="GeneID" id="113853606"/>
<dbReference type="OrthoDB" id="2789670at2759"/>
<sequence>MAYAEATAAQILLLLTFTYLVYTLFLRPKQPNVDKKKPPGPPTLPIIGNLHMLGTLPHRTLQSLAQKYGPIMSLQLGLVPTVVVSSSQTAELFLKTHDVVFASRPKLQASEILSYGSKGMAFSEYGPYWRNMRKMCTLQLLSASKVELFAPIRKEELCAVVKSLEKAAVVGEVVNISEVVENLIEDMIYKMILGRSKYDHFDLKSLVQQGVAMVGAFNLADYVPWLRAFDFQGLTRDCKKTSKGLDEVLEQILKEHEQAIDVGKRHRKDFVDILLSMMDQTMVPHNEQNHVIDRTNIKAVLLDMIVGAIETSATVIEWALSELLRHPRVMKVLQDDIEREVGIKRMVEECDLMKLGYLNMVVDETLRLYPVAPLLVPRESRENITINGYYIKKKSRVIINAWAIGRDPNVWSNNAETFYPERFINTKMNHQGDFRSIPFGSGRRGCPGIQLGLVIVRLVLAQLVHCFNWELPPNVSPANLNMQEKFGLSMPRAEQLLAIPTYRLATKNE</sequence>
<dbReference type="PRINTS" id="PR00463">
    <property type="entry name" value="EP450I"/>
</dbReference>
<dbReference type="PANTHER" id="PTHR47943">
    <property type="entry name" value="CYTOCHROME P450 93A3-LIKE"/>
    <property type="match status" value="1"/>
</dbReference>
<evidence type="ECO:0000256" key="2">
    <source>
        <dbReference type="ARBA" id="ARBA00004370"/>
    </source>
</evidence>
<evidence type="ECO:0000256" key="4">
    <source>
        <dbReference type="ARBA" id="ARBA00022617"/>
    </source>
</evidence>
<comment type="similarity">
    <text evidence="3 11">Belongs to the cytochrome P450 family.</text>
</comment>
<protein>
    <submittedName>
        <fullName evidence="14">Cytochrome P450 CYP736A12-like</fullName>
    </submittedName>
</protein>
<evidence type="ECO:0000256" key="11">
    <source>
        <dbReference type="RuleBase" id="RU000461"/>
    </source>
</evidence>
<evidence type="ECO:0000256" key="1">
    <source>
        <dbReference type="ARBA" id="ARBA00001971"/>
    </source>
</evidence>
<feature type="transmembrane region" description="Helical" evidence="12">
    <location>
        <begin position="6"/>
        <end position="26"/>
    </location>
</feature>
<proteinExistence type="inferred from homology"/>